<keyword evidence="2" id="KW-1003">Cell membrane</keyword>
<evidence type="ECO:0000256" key="1">
    <source>
        <dbReference type="ARBA" id="ARBA00004651"/>
    </source>
</evidence>
<evidence type="ECO:0000256" key="6">
    <source>
        <dbReference type="ARBA" id="ARBA00023170"/>
    </source>
</evidence>
<dbReference type="AlphaFoldDB" id="A0A9N9R1S9"/>
<feature type="transmembrane region" description="Helical" evidence="8">
    <location>
        <begin position="400"/>
        <end position="426"/>
    </location>
</feature>
<feature type="transmembrane region" description="Helical" evidence="8">
    <location>
        <begin position="72"/>
        <end position="92"/>
    </location>
</feature>
<reference evidence="9" key="1">
    <citation type="submission" date="2021-12" db="EMBL/GenBank/DDBJ databases">
        <authorList>
            <person name="King R."/>
        </authorList>
    </citation>
    <scope>NUCLEOTIDE SEQUENCE</scope>
</reference>
<protein>
    <recommendedName>
        <fullName evidence="11">Ionotropic receptor</fullName>
    </recommendedName>
</protein>
<dbReference type="Proteomes" id="UP001153714">
    <property type="component" value="Chromosome 18"/>
</dbReference>
<proteinExistence type="predicted"/>
<keyword evidence="6" id="KW-0675">Receptor</keyword>
<evidence type="ECO:0000256" key="2">
    <source>
        <dbReference type="ARBA" id="ARBA00022475"/>
    </source>
</evidence>
<keyword evidence="3 8" id="KW-0812">Transmembrane</keyword>
<evidence type="ECO:0000256" key="5">
    <source>
        <dbReference type="ARBA" id="ARBA00023136"/>
    </source>
</evidence>
<keyword evidence="7" id="KW-0325">Glycoprotein</keyword>
<sequence length="691" mass="80314">MDYGDVNEYDANQLMALCTRVPPGRLLERRVLGNLRAQFCSPRTFRRLSDLETTLNTYVHCVRLRSIKMLRLLGLLILLHFATGSLNTSVLFQEVIAYQNATYYKADYAYEVVSKIYNAFRRWFFTITFCEFTYFENRILKYTETTGYGYPVILLNGCPDTNRTRVKPKINKHGQTAYVITGNDISLDISEYVVDALIRTGVFKPRSAVIFIINEPIEMDSYFFYTLKCHFQFLWSKSITNSVVILKWEQTVKTFTYNSFKDELMDITDVKNITYLLYHQYDNLLGHVLRLSVYKKISNYDEDEPINCKSRLASNIMHRLNASCKPVAPRDGNTVGDLLDNGTATGVTADLMDGYTDLELSSRILKNSYYGYIDTTYPLMRDELCFMLKSADKQSTFTTILQLISVTTFIIFMFNVIFMTSVTVIVRKIEINIWNLKKQTPTGHIIMDLVKCFTKQTVNLHKKRPVFRIMVLTIVVYSLIVNCLIEGIITSAITYPRYRSKVNTLDELFDSNLTLGVHNRYIEIFNASLTHSAREKLKTRIETINDKKIVEIIEERNFQYALLLRKSDAISVTQKVKNMAHDRPIFQVMQECPIPCFIVYGLRYGSPYLRKIENTLHHLNQGGIMNFWLKVEEYNIKRNIFNTDDKYLKPLSLANLRSVFIVWSIGLALSTVSFLLEILIYRWCEKVHNLI</sequence>
<dbReference type="PANTHER" id="PTHR42643:SF38">
    <property type="entry name" value="IONOTROPIC RECEPTOR 100A"/>
    <property type="match status" value="1"/>
</dbReference>
<gene>
    <name evidence="9" type="ORF">DIATSA_LOCUS5491</name>
</gene>
<evidence type="ECO:0000256" key="7">
    <source>
        <dbReference type="ARBA" id="ARBA00023180"/>
    </source>
</evidence>
<evidence type="ECO:0000256" key="3">
    <source>
        <dbReference type="ARBA" id="ARBA00022692"/>
    </source>
</evidence>
<dbReference type="Gene3D" id="1.10.287.70">
    <property type="match status" value="1"/>
</dbReference>
<dbReference type="EMBL" id="OU893349">
    <property type="protein sequence ID" value="CAG9787622.1"/>
    <property type="molecule type" value="Genomic_DNA"/>
</dbReference>
<evidence type="ECO:0000256" key="4">
    <source>
        <dbReference type="ARBA" id="ARBA00022989"/>
    </source>
</evidence>
<reference evidence="9" key="2">
    <citation type="submission" date="2022-10" db="EMBL/GenBank/DDBJ databases">
        <authorList>
            <consortium name="ENA_rothamsted_submissions"/>
            <consortium name="culmorum"/>
            <person name="King R."/>
        </authorList>
    </citation>
    <scope>NUCLEOTIDE SEQUENCE</scope>
</reference>
<dbReference type="InterPro" id="IPR052192">
    <property type="entry name" value="Insect_Ionotropic_Sensory_Rcpt"/>
</dbReference>
<dbReference type="OrthoDB" id="6353409at2759"/>
<dbReference type="GO" id="GO:0005886">
    <property type="term" value="C:plasma membrane"/>
    <property type="evidence" value="ECO:0007669"/>
    <property type="project" value="UniProtKB-SubCell"/>
</dbReference>
<evidence type="ECO:0008006" key="11">
    <source>
        <dbReference type="Google" id="ProtNLM"/>
    </source>
</evidence>
<evidence type="ECO:0000256" key="8">
    <source>
        <dbReference type="SAM" id="Phobius"/>
    </source>
</evidence>
<accession>A0A9N9R1S9</accession>
<keyword evidence="4 8" id="KW-1133">Transmembrane helix</keyword>
<organism evidence="9 10">
    <name type="scientific">Diatraea saccharalis</name>
    <name type="common">sugarcane borer</name>
    <dbReference type="NCBI Taxonomy" id="40085"/>
    <lineage>
        <taxon>Eukaryota</taxon>
        <taxon>Metazoa</taxon>
        <taxon>Ecdysozoa</taxon>
        <taxon>Arthropoda</taxon>
        <taxon>Hexapoda</taxon>
        <taxon>Insecta</taxon>
        <taxon>Pterygota</taxon>
        <taxon>Neoptera</taxon>
        <taxon>Endopterygota</taxon>
        <taxon>Lepidoptera</taxon>
        <taxon>Glossata</taxon>
        <taxon>Ditrysia</taxon>
        <taxon>Pyraloidea</taxon>
        <taxon>Crambidae</taxon>
        <taxon>Crambinae</taxon>
        <taxon>Diatraea</taxon>
    </lineage>
</organism>
<keyword evidence="5 8" id="KW-0472">Membrane</keyword>
<evidence type="ECO:0000313" key="10">
    <source>
        <dbReference type="Proteomes" id="UP001153714"/>
    </source>
</evidence>
<name>A0A9N9R1S9_9NEOP</name>
<comment type="subcellular location">
    <subcellularLocation>
        <location evidence="1">Cell membrane</location>
        <topology evidence="1">Multi-pass membrane protein</topology>
    </subcellularLocation>
</comment>
<feature type="transmembrane region" description="Helical" evidence="8">
    <location>
        <begin position="660"/>
        <end position="681"/>
    </location>
</feature>
<evidence type="ECO:0000313" key="9">
    <source>
        <dbReference type="EMBL" id="CAG9787622.1"/>
    </source>
</evidence>
<dbReference type="SUPFAM" id="SSF53850">
    <property type="entry name" value="Periplasmic binding protein-like II"/>
    <property type="match status" value="1"/>
</dbReference>
<feature type="transmembrane region" description="Helical" evidence="8">
    <location>
        <begin position="469"/>
        <end position="495"/>
    </location>
</feature>
<keyword evidence="10" id="KW-1185">Reference proteome</keyword>
<dbReference type="PANTHER" id="PTHR42643">
    <property type="entry name" value="IONOTROPIC RECEPTOR 20A-RELATED"/>
    <property type="match status" value="1"/>
</dbReference>